<evidence type="ECO:0000313" key="2">
    <source>
        <dbReference type="Proteomes" id="UP000045706"/>
    </source>
</evidence>
<gene>
    <name evidence="1" type="ORF">BN1723_004352</name>
</gene>
<accession>A0A0G4MUV3</accession>
<protein>
    <submittedName>
        <fullName evidence="1">Uncharacterized protein</fullName>
    </submittedName>
</protein>
<reference evidence="2" key="1">
    <citation type="submission" date="2015-05" db="EMBL/GenBank/DDBJ databases">
        <authorList>
            <person name="Fogelqvist Johan"/>
        </authorList>
    </citation>
    <scope>NUCLEOTIDE SEQUENCE [LARGE SCALE GENOMIC DNA]</scope>
</reference>
<dbReference type="EMBL" id="CVQI01031112">
    <property type="protein sequence ID" value="CRK38111.1"/>
    <property type="molecule type" value="Genomic_DNA"/>
</dbReference>
<proteinExistence type="predicted"/>
<dbReference type="AlphaFoldDB" id="A0A0G4MUV3"/>
<evidence type="ECO:0000313" key="1">
    <source>
        <dbReference type="EMBL" id="CRK38111.1"/>
    </source>
</evidence>
<name>A0A0G4MUV3_VERLO</name>
<sequence>MSRLDPTAATSCHNILSTSKVTRLSAHGGETLTRKDTTKRVFVQRVTIPPPARPLIATITSDDFDFDRIKPLLRLSIADEPDNALWKRVDDAVIESTPSPRLTTSSFQ</sequence>
<dbReference type="Proteomes" id="UP000045706">
    <property type="component" value="Unassembled WGS sequence"/>
</dbReference>
<organism evidence="1 2">
    <name type="scientific">Verticillium longisporum</name>
    <name type="common">Verticillium dahliae var. longisporum</name>
    <dbReference type="NCBI Taxonomy" id="100787"/>
    <lineage>
        <taxon>Eukaryota</taxon>
        <taxon>Fungi</taxon>
        <taxon>Dikarya</taxon>
        <taxon>Ascomycota</taxon>
        <taxon>Pezizomycotina</taxon>
        <taxon>Sordariomycetes</taxon>
        <taxon>Hypocreomycetidae</taxon>
        <taxon>Glomerellales</taxon>
        <taxon>Plectosphaerellaceae</taxon>
        <taxon>Verticillium</taxon>
    </lineage>
</organism>